<protein>
    <submittedName>
        <fullName evidence="1">Uncharacterized protein</fullName>
    </submittedName>
</protein>
<evidence type="ECO:0000313" key="1">
    <source>
        <dbReference type="EMBL" id="CAF4360524.1"/>
    </source>
</evidence>
<dbReference type="Proteomes" id="UP000663881">
    <property type="component" value="Unassembled WGS sequence"/>
</dbReference>
<dbReference type="EMBL" id="CAJOAY010022767">
    <property type="protein sequence ID" value="CAF4360524.1"/>
    <property type="molecule type" value="Genomic_DNA"/>
</dbReference>
<organism evidence="1 2">
    <name type="scientific">Adineta steineri</name>
    <dbReference type="NCBI Taxonomy" id="433720"/>
    <lineage>
        <taxon>Eukaryota</taxon>
        <taxon>Metazoa</taxon>
        <taxon>Spiralia</taxon>
        <taxon>Gnathifera</taxon>
        <taxon>Rotifera</taxon>
        <taxon>Eurotatoria</taxon>
        <taxon>Bdelloidea</taxon>
        <taxon>Adinetida</taxon>
        <taxon>Adinetidae</taxon>
        <taxon>Adineta</taxon>
    </lineage>
</organism>
<reference evidence="1" key="1">
    <citation type="submission" date="2021-02" db="EMBL/GenBank/DDBJ databases">
        <authorList>
            <person name="Nowell W R."/>
        </authorList>
    </citation>
    <scope>NUCLEOTIDE SEQUENCE</scope>
</reference>
<comment type="caution">
    <text evidence="1">The sequence shown here is derived from an EMBL/GenBank/DDBJ whole genome shotgun (WGS) entry which is preliminary data.</text>
</comment>
<name>A0A820LP05_9BILA</name>
<feature type="non-terminal residue" evidence="1">
    <location>
        <position position="1"/>
    </location>
</feature>
<evidence type="ECO:0000313" key="2">
    <source>
        <dbReference type="Proteomes" id="UP000663881"/>
    </source>
</evidence>
<proteinExistence type="predicted"/>
<sequence length="11" mass="1400">ESEDEFYQQLL</sequence>
<gene>
    <name evidence="1" type="ORF">OKA104_LOCUS49297</name>
</gene>
<accession>A0A820LP05</accession>